<dbReference type="InterPro" id="IPR003018">
    <property type="entry name" value="GAF"/>
</dbReference>
<keyword evidence="1" id="KW-0547">Nucleotide-binding</keyword>
<dbReference type="Gene3D" id="1.10.10.60">
    <property type="entry name" value="Homeodomain-like"/>
    <property type="match status" value="1"/>
</dbReference>
<evidence type="ECO:0000256" key="5">
    <source>
        <dbReference type="ARBA" id="ARBA00023125"/>
    </source>
</evidence>
<dbReference type="SUPFAM" id="SSF46689">
    <property type="entry name" value="Homeodomain-like"/>
    <property type="match status" value="1"/>
</dbReference>
<dbReference type="GO" id="GO:0043565">
    <property type="term" value="F:sequence-specific DNA binding"/>
    <property type="evidence" value="ECO:0007669"/>
    <property type="project" value="InterPro"/>
</dbReference>
<dbReference type="Pfam" id="PF00158">
    <property type="entry name" value="Sigma54_activat"/>
    <property type="match status" value="1"/>
</dbReference>
<evidence type="ECO:0000256" key="1">
    <source>
        <dbReference type="ARBA" id="ARBA00022741"/>
    </source>
</evidence>
<evidence type="ECO:0000256" key="3">
    <source>
        <dbReference type="ARBA" id="ARBA00023012"/>
    </source>
</evidence>
<dbReference type="InterPro" id="IPR058031">
    <property type="entry name" value="AAA_lid_NorR"/>
</dbReference>
<dbReference type="Pfam" id="PF02954">
    <property type="entry name" value="HTH_8"/>
    <property type="match status" value="1"/>
</dbReference>
<dbReference type="GO" id="GO:0000160">
    <property type="term" value="P:phosphorelay signal transduction system"/>
    <property type="evidence" value="ECO:0007669"/>
    <property type="project" value="UniProtKB-KW"/>
</dbReference>
<proteinExistence type="predicted"/>
<dbReference type="InterPro" id="IPR003593">
    <property type="entry name" value="AAA+_ATPase"/>
</dbReference>
<dbReference type="GO" id="GO:0005524">
    <property type="term" value="F:ATP binding"/>
    <property type="evidence" value="ECO:0007669"/>
    <property type="project" value="UniProtKB-KW"/>
</dbReference>
<dbReference type="Gene3D" id="1.10.8.60">
    <property type="match status" value="1"/>
</dbReference>
<dbReference type="SMART" id="SM00382">
    <property type="entry name" value="AAA"/>
    <property type="match status" value="1"/>
</dbReference>
<evidence type="ECO:0000256" key="8">
    <source>
        <dbReference type="SAM" id="MobiDB-lite"/>
    </source>
</evidence>
<protein>
    <submittedName>
        <fullName evidence="10">Sigma-54-dependent Fis family transcriptional regulator</fullName>
    </submittedName>
</protein>
<dbReference type="GO" id="GO:0006355">
    <property type="term" value="P:regulation of DNA-templated transcription"/>
    <property type="evidence" value="ECO:0007669"/>
    <property type="project" value="InterPro"/>
</dbReference>
<evidence type="ECO:0000259" key="9">
    <source>
        <dbReference type="PROSITE" id="PS50045"/>
    </source>
</evidence>
<evidence type="ECO:0000256" key="2">
    <source>
        <dbReference type="ARBA" id="ARBA00022840"/>
    </source>
</evidence>
<evidence type="ECO:0000256" key="6">
    <source>
        <dbReference type="ARBA" id="ARBA00023159"/>
    </source>
</evidence>
<evidence type="ECO:0000256" key="4">
    <source>
        <dbReference type="ARBA" id="ARBA00023015"/>
    </source>
</evidence>
<feature type="domain" description="Sigma-54 factor interaction" evidence="9">
    <location>
        <begin position="356"/>
        <end position="575"/>
    </location>
</feature>
<evidence type="ECO:0000256" key="7">
    <source>
        <dbReference type="ARBA" id="ARBA00023163"/>
    </source>
</evidence>
<keyword evidence="3" id="KW-0902">Two-component regulatory system</keyword>
<dbReference type="Gene3D" id="3.40.50.300">
    <property type="entry name" value="P-loop containing nucleotide triphosphate hydrolases"/>
    <property type="match status" value="1"/>
</dbReference>
<keyword evidence="4" id="KW-0805">Transcription regulation</keyword>
<keyword evidence="7" id="KW-0804">Transcription</keyword>
<dbReference type="PANTHER" id="PTHR32071">
    <property type="entry name" value="TRANSCRIPTIONAL REGULATORY PROTEIN"/>
    <property type="match status" value="1"/>
</dbReference>
<dbReference type="Proteomes" id="UP000292781">
    <property type="component" value="Unassembled WGS sequence"/>
</dbReference>
<comment type="caution">
    <text evidence="10">The sequence shown here is derived from an EMBL/GenBank/DDBJ whole genome shotgun (WGS) entry which is preliminary data.</text>
</comment>
<dbReference type="SUPFAM" id="SSF52540">
    <property type="entry name" value="P-loop containing nucleoside triphosphate hydrolases"/>
    <property type="match status" value="1"/>
</dbReference>
<dbReference type="Pfam" id="PF25601">
    <property type="entry name" value="AAA_lid_14"/>
    <property type="match status" value="1"/>
</dbReference>
<dbReference type="InterPro" id="IPR002078">
    <property type="entry name" value="Sigma_54_int"/>
</dbReference>
<reference evidence="10 11" key="1">
    <citation type="submission" date="2019-02" db="EMBL/GenBank/DDBJ databases">
        <title>Siculibacillus lacustris gen. nov., sp. nov., a new rosette-forming bacterium isolated from a freshwater crater lake (Lake St. Ana, Romania).</title>
        <authorList>
            <person name="Felfoldi T."/>
            <person name="Marton Z."/>
            <person name="Szabo A."/>
            <person name="Mentes A."/>
            <person name="Boka K."/>
            <person name="Marialigeti K."/>
            <person name="Mathe I."/>
            <person name="Koncz M."/>
            <person name="Schumann P."/>
            <person name="Toth E."/>
        </authorList>
    </citation>
    <scope>NUCLEOTIDE SEQUENCE [LARGE SCALE GENOMIC DNA]</scope>
    <source>
        <strain evidence="10 11">SA-279</strain>
    </source>
</reference>
<dbReference type="CDD" id="cd00009">
    <property type="entry name" value="AAA"/>
    <property type="match status" value="1"/>
</dbReference>
<accession>A0A4Q9VLQ9</accession>
<keyword evidence="11" id="KW-1185">Reference proteome</keyword>
<keyword evidence="5" id="KW-0238">DNA-binding</keyword>
<keyword evidence="2" id="KW-0067">ATP-binding</keyword>
<dbReference type="InterPro" id="IPR002197">
    <property type="entry name" value="HTH_Fis"/>
</dbReference>
<organism evidence="10 11">
    <name type="scientific">Siculibacillus lacustris</name>
    <dbReference type="NCBI Taxonomy" id="1549641"/>
    <lineage>
        <taxon>Bacteria</taxon>
        <taxon>Pseudomonadati</taxon>
        <taxon>Pseudomonadota</taxon>
        <taxon>Alphaproteobacteria</taxon>
        <taxon>Hyphomicrobiales</taxon>
        <taxon>Ancalomicrobiaceae</taxon>
        <taxon>Siculibacillus</taxon>
    </lineage>
</organism>
<dbReference type="InterPro" id="IPR029016">
    <property type="entry name" value="GAF-like_dom_sf"/>
</dbReference>
<feature type="region of interest" description="Disordered" evidence="8">
    <location>
        <begin position="322"/>
        <end position="351"/>
    </location>
</feature>
<dbReference type="PANTHER" id="PTHR32071:SF77">
    <property type="entry name" value="TRANSCRIPTIONAL REGULATORY PROTEIN"/>
    <property type="match status" value="1"/>
</dbReference>
<dbReference type="FunFam" id="3.40.50.300:FF:000006">
    <property type="entry name" value="DNA-binding transcriptional regulator NtrC"/>
    <property type="match status" value="1"/>
</dbReference>
<dbReference type="PROSITE" id="PS00675">
    <property type="entry name" value="SIGMA54_INTERACT_1"/>
    <property type="match status" value="1"/>
</dbReference>
<dbReference type="InterPro" id="IPR025662">
    <property type="entry name" value="Sigma_54_int_dom_ATP-bd_1"/>
</dbReference>
<dbReference type="AlphaFoldDB" id="A0A4Q9VLQ9"/>
<keyword evidence="6" id="KW-0010">Activator</keyword>
<gene>
    <name evidence="10" type="ORF">EYW49_14070</name>
</gene>
<dbReference type="RefSeq" id="WP_131310217.1">
    <property type="nucleotide sequence ID" value="NZ_SJFN01000020.1"/>
</dbReference>
<feature type="compositionally biased region" description="Low complexity" evidence="8">
    <location>
        <begin position="330"/>
        <end position="349"/>
    </location>
</feature>
<dbReference type="EMBL" id="SJFN01000020">
    <property type="protein sequence ID" value="TBW36460.1"/>
    <property type="molecule type" value="Genomic_DNA"/>
</dbReference>
<evidence type="ECO:0000313" key="11">
    <source>
        <dbReference type="Proteomes" id="UP000292781"/>
    </source>
</evidence>
<dbReference type="SUPFAM" id="SSF55781">
    <property type="entry name" value="GAF domain-like"/>
    <property type="match status" value="1"/>
</dbReference>
<dbReference type="InterPro" id="IPR027417">
    <property type="entry name" value="P-loop_NTPase"/>
</dbReference>
<dbReference type="Gene3D" id="3.30.450.40">
    <property type="match status" value="1"/>
</dbReference>
<dbReference type="PROSITE" id="PS50045">
    <property type="entry name" value="SIGMA54_INTERACT_4"/>
    <property type="match status" value="1"/>
</dbReference>
<dbReference type="PRINTS" id="PR01590">
    <property type="entry name" value="HTHFIS"/>
</dbReference>
<sequence length="658" mass="69868">MAARSSGLSGAAARGGGEILGLRRRFLAGEGLADGVVAAPIRRSWERCAALGLDMARLPAIEPLSGGALRESRERNERLRRAARAELLALHHDARASGGIVILTDAEGLVLDTAGSPDFAEKAARVALRPGVAWREAATGTNAIGTAIAERREISVVGAEHFFEMHRVLTCTAMPILDARGETVGVLDLSNPAAVRETHAAGLVRRAVEAIEHRLFDASAADWEVVRFHVDPEQIGSVREGLLAFAGDRLVGANRSGLALIERDWEAVGHLGWSDVFATTRRRSGDDGQLRTTAGRMLVGRAEAPRRSPMRGEAVPSILRSAEAEPTKVAPAASEPPAGSGPRAAAPDPIWDDTRRSALKRAVRLVDADVPVLIQGETGVGKEVFARALHDASRLASKPFVAINCAALPEGLIEAELFGYEEGAFTGARKAGSKGLMRAADGGVLFLDEIGDMPAGLQARLLRALQEREVTPLGAARPVPVAFSLICATHRGLADLVEARAFRQDLYFRIAPYTVELEPLRRHPDRGALVDEIWARIGGPAAKVTLGAELRRHLAAYDWPGNWRQLVGTLRTLLVLAEPGETLDTSVLPPDLRRGPALGDASFGPAPAAAGDLDAITVAAMRAALADCGGNVSRAATRLGVHRSTLYRRLTMRPVGSA</sequence>
<evidence type="ECO:0000313" key="10">
    <source>
        <dbReference type="EMBL" id="TBW36460.1"/>
    </source>
</evidence>
<dbReference type="Pfam" id="PF01590">
    <property type="entry name" value="GAF"/>
    <property type="match status" value="1"/>
</dbReference>
<dbReference type="InterPro" id="IPR009057">
    <property type="entry name" value="Homeodomain-like_sf"/>
</dbReference>
<dbReference type="OrthoDB" id="9762726at2"/>
<name>A0A4Q9VLQ9_9HYPH</name>